<protein>
    <recommendedName>
        <fullName evidence="5">Lipoprotein</fullName>
    </recommendedName>
</protein>
<evidence type="ECO:0000313" key="3">
    <source>
        <dbReference type="EMBL" id="MEE4546410.1"/>
    </source>
</evidence>
<comment type="caution">
    <text evidence="3">The sequence shown here is derived from an EMBL/GenBank/DDBJ whole genome shotgun (WGS) entry which is preliminary data.</text>
</comment>
<sequence length="162" mass="16011">MRPLPLVVVLVAAWAAAGCATVSPAPRPSGPSLSSHPAAVAAGAAHPDGATGARSGPPSAPPVHQAIGTTGPDVASTPHPAPAEVRPAPATRVGAAAPDPERRRGRSGRRRPAFRPGTNRSGTVPPAPLVGRAPDVCRLGRTYGGWSGGSPAARICRGAYGG</sequence>
<evidence type="ECO:0000313" key="4">
    <source>
        <dbReference type="Proteomes" id="UP001344658"/>
    </source>
</evidence>
<feature type="chain" id="PRO_5047181238" description="Lipoprotein" evidence="2">
    <location>
        <begin position="21"/>
        <end position="162"/>
    </location>
</feature>
<proteinExistence type="predicted"/>
<feature type="region of interest" description="Disordered" evidence="1">
    <location>
        <begin position="23"/>
        <end position="132"/>
    </location>
</feature>
<feature type="compositionally biased region" description="Low complexity" evidence="1">
    <location>
        <begin position="38"/>
        <end position="53"/>
    </location>
</feature>
<accession>A0ABU7PKP1</accession>
<feature type="signal peptide" evidence="2">
    <location>
        <begin position="1"/>
        <end position="20"/>
    </location>
</feature>
<evidence type="ECO:0000256" key="1">
    <source>
        <dbReference type="SAM" id="MobiDB-lite"/>
    </source>
</evidence>
<gene>
    <name evidence="3" type="ORF">V2S66_31160</name>
</gene>
<evidence type="ECO:0008006" key="5">
    <source>
        <dbReference type="Google" id="ProtNLM"/>
    </source>
</evidence>
<dbReference type="RefSeq" id="WP_330800107.1">
    <property type="nucleotide sequence ID" value="NZ_JAZEWV010000045.1"/>
</dbReference>
<keyword evidence="2" id="KW-0732">Signal</keyword>
<feature type="compositionally biased region" description="Basic residues" evidence="1">
    <location>
        <begin position="103"/>
        <end position="113"/>
    </location>
</feature>
<name>A0ABU7PKP1_9ACTN</name>
<dbReference type="PROSITE" id="PS51257">
    <property type="entry name" value="PROKAR_LIPOPROTEIN"/>
    <property type="match status" value="1"/>
</dbReference>
<dbReference type="EMBL" id="JAZEWV010000045">
    <property type="protein sequence ID" value="MEE4546410.1"/>
    <property type="molecule type" value="Genomic_DNA"/>
</dbReference>
<reference evidence="3 4" key="1">
    <citation type="submission" date="2023-12" db="EMBL/GenBank/DDBJ databases">
        <title>Streptomyces sp. V4-01.</title>
        <authorList>
            <person name="Somphong A."/>
            <person name="Phongsopitanun W."/>
        </authorList>
    </citation>
    <scope>NUCLEOTIDE SEQUENCE [LARGE SCALE GENOMIC DNA]</scope>
    <source>
        <strain evidence="3 4">V4-01</strain>
    </source>
</reference>
<keyword evidence="4" id="KW-1185">Reference proteome</keyword>
<dbReference type="Proteomes" id="UP001344658">
    <property type="component" value="Unassembled WGS sequence"/>
</dbReference>
<organism evidence="3 4">
    <name type="scientific">Actinacidiphila polyblastidii</name>
    <dbReference type="NCBI Taxonomy" id="3110430"/>
    <lineage>
        <taxon>Bacteria</taxon>
        <taxon>Bacillati</taxon>
        <taxon>Actinomycetota</taxon>
        <taxon>Actinomycetes</taxon>
        <taxon>Kitasatosporales</taxon>
        <taxon>Streptomycetaceae</taxon>
        <taxon>Actinacidiphila</taxon>
    </lineage>
</organism>
<evidence type="ECO:0000256" key="2">
    <source>
        <dbReference type="SAM" id="SignalP"/>
    </source>
</evidence>